<reference evidence="2 3" key="1">
    <citation type="submission" date="2016-08" db="EMBL/GenBank/DDBJ databases">
        <title>Draft genome of Amylibacter sp. strain 4G11.</title>
        <authorList>
            <person name="Wong S.-K."/>
            <person name="Hamasaki K."/>
            <person name="Yoshizawa S."/>
        </authorList>
    </citation>
    <scope>NUCLEOTIDE SEQUENCE [LARGE SCALE GENOMIC DNA]</scope>
    <source>
        <strain evidence="2 3">4G11</strain>
    </source>
</reference>
<organism evidence="2 3">
    <name type="scientific">Paramylibacter kogurei</name>
    <dbReference type="NCBI Taxonomy" id="1889778"/>
    <lineage>
        <taxon>Bacteria</taxon>
        <taxon>Pseudomonadati</taxon>
        <taxon>Pseudomonadota</taxon>
        <taxon>Alphaproteobacteria</taxon>
        <taxon>Rhodobacterales</taxon>
        <taxon>Paracoccaceae</taxon>
        <taxon>Paramylibacter</taxon>
    </lineage>
</organism>
<feature type="domain" description="MaoC-like" evidence="1">
    <location>
        <begin position="14"/>
        <end position="122"/>
    </location>
</feature>
<dbReference type="PANTHER" id="PTHR42993">
    <property type="entry name" value="MAOC-LIKE DEHYDRATASE DOMAIN-CONTAINING PROTEIN"/>
    <property type="match status" value="1"/>
</dbReference>
<accession>A0A2G5K6G0</accession>
<gene>
    <name evidence="2" type="ORF">BFP76_05265</name>
</gene>
<proteinExistence type="predicted"/>
<dbReference type="CDD" id="cd03450">
    <property type="entry name" value="NodN"/>
    <property type="match status" value="1"/>
</dbReference>
<keyword evidence="3" id="KW-1185">Reference proteome</keyword>
<dbReference type="PANTHER" id="PTHR42993:SF1">
    <property type="entry name" value="MAOC-LIKE DEHYDRATASE DOMAIN-CONTAINING PROTEIN"/>
    <property type="match status" value="1"/>
</dbReference>
<dbReference type="Pfam" id="PF01575">
    <property type="entry name" value="MaoC_dehydratas"/>
    <property type="match status" value="1"/>
</dbReference>
<dbReference type="SUPFAM" id="SSF54637">
    <property type="entry name" value="Thioesterase/thiol ester dehydrase-isomerase"/>
    <property type="match status" value="1"/>
</dbReference>
<evidence type="ECO:0000259" key="1">
    <source>
        <dbReference type="Pfam" id="PF01575"/>
    </source>
</evidence>
<sequence>MSPQELDLEAYLKQIGKPLGVSDWFQMDQSRINAFADVTLDHQFIHIDAERAKSETPFGGTIAHGYLTLALLTHMLNQVAPVPKNARAQINYGLNRVRFLHPVGANARIRANVGLDSINERRKGQYLFEFDVSMQIENVKTPALMAKSLALYTF</sequence>
<dbReference type="InterPro" id="IPR002539">
    <property type="entry name" value="MaoC-like_dom"/>
</dbReference>
<dbReference type="OrthoDB" id="9801735at2"/>
<protein>
    <recommendedName>
        <fullName evidence="1">MaoC-like domain-containing protein</fullName>
    </recommendedName>
</protein>
<evidence type="ECO:0000313" key="2">
    <source>
        <dbReference type="EMBL" id="PIB24593.1"/>
    </source>
</evidence>
<comment type="caution">
    <text evidence="2">The sequence shown here is derived from an EMBL/GenBank/DDBJ whole genome shotgun (WGS) entry which is preliminary data.</text>
</comment>
<dbReference type="InterPro" id="IPR029069">
    <property type="entry name" value="HotDog_dom_sf"/>
</dbReference>
<dbReference type="RefSeq" id="WP_099593088.1">
    <property type="nucleotide sequence ID" value="NZ_MDGM01000012.1"/>
</dbReference>
<name>A0A2G5K6G0_9RHOB</name>
<dbReference type="Proteomes" id="UP000231516">
    <property type="component" value="Unassembled WGS sequence"/>
</dbReference>
<dbReference type="Gene3D" id="3.10.129.10">
    <property type="entry name" value="Hotdog Thioesterase"/>
    <property type="match status" value="1"/>
</dbReference>
<dbReference type="InterPro" id="IPR039375">
    <property type="entry name" value="NodN-like"/>
</dbReference>
<dbReference type="EMBL" id="MDGM01000012">
    <property type="protein sequence ID" value="PIB24593.1"/>
    <property type="molecule type" value="Genomic_DNA"/>
</dbReference>
<dbReference type="AlphaFoldDB" id="A0A2G5K6G0"/>
<evidence type="ECO:0000313" key="3">
    <source>
        <dbReference type="Proteomes" id="UP000231516"/>
    </source>
</evidence>